<evidence type="ECO:0000256" key="1">
    <source>
        <dbReference type="ARBA" id="ARBA00000085"/>
    </source>
</evidence>
<dbReference type="Gene3D" id="3.30.565.10">
    <property type="entry name" value="Histidine kinase-like ATPase, C-terminal domain"/>
    <property type="match status" value="1"/>
</dbReference>
<sequence length="649" mass="71880">MGNAPTTISICPEIDPDFMTSLPLAALVVDRDCRILKMNQTALKYFRNSSEPNNSQPVTPLKTDSLADLSPNLTDSCSELFKKEEITPLSVEAWTQDIGSFSLKIHACLFPSQLDNQKRLLLLLQETRQQPPDRSQEPDLSSLIANLPGVAYRCRNDRHWTMEFISEGCLELTGYHARDLIGNKKTSFTDITHPAHREEIWNQVQEALTDKTDFSLVFRIITAEGREKWVMEKGHGLWDPQGELICLEGFISDISEQKEAEENRRKIDAQLQKVQRLESLGVLAGGIAHDFNNLLVGVLGNAGLALYELPQETKAHKFVLKIEEAARRLAELTNQLLAYSGKGKFVVMPLCLNKVIKDMEPLLGTVAGKNVELHYDLAKDLPEIEADTAQVRQVVVNLLSNAAESITQTGEIKLKTDYFTADQNYLDHTYLNDNLKPGTYVSLKVTDTGSGMDQATIGKIFDPFFSTKFQGRGLGLAAVLGIVRSHKGAVKVHSRPGQGTKVEVLLPSSQEGTSSSEVTNNWPRLGARPKTVLVVDDEPMVLDVAQGALKRSGISVITACDGLEGLKIFKAHTKTIDLVLLDMTMPRMDGGALFEKILDLKKDAKIIISSGFSRQEASRRFRNSSLAGFIQKPYLPSQLVKLVNKALTQ</sequence>
<evidence type="ECO:0000259" key="13">
    <source>
        <dbReference type="PROSITE" id="PS50112"/>
    </source>
</evidence>
<dbReference type="SMART" id="SM00448">
    <property type="entry name" value="REC"/>
    <property type="match status" value="1"/>
</dbReference>
<dbReference type="OrthoDB" id="9806821at2"/>
<keyword evidence="16" id="KW-1185">Reference proteome</keyword>
<dbReference type="InterPro" id="IPR003594">
    <property type="entry name" value="HATPase_dom"/>
</dbReference>
<evidence type="ECO:0000256" key="7">
    <source>
        <dbReference type="ARBA" id="ARBA00022840"/>
    </source>
</evidence>
<evidence type="ECO:0000259" key="11">
    <source>
        <dbReference type="PROSITE" id="PS50109"/>
    </source>
</evidence>
<evidence type="ECO:0000256" key="3">
    <source>
        <dbReference type="ARBA" id="ARBA00022553"/>
    </source>
</evidence>
<dbReference type="Gene3D" id="3.40.50.2300">
    <property type="match status" value="1"/>
</dbReference>
<dbReference type="PROSITE" id="PS50110">
    <property type="entry name" value="RESPONSE_REGULATORY"/>
    <property type="match status" value="1"/>
</dbReference>
<comment type="catalytic activity">
    <reaction evidence="1">
        <text>ATP + protein L-histidine = ADP + protein N-phospho-L-histidine.</text>
        <dbReference type="EC" id="2.7.13.3"/>
    </reaction>
</comment>
<dbReference type="SUPFAM" id="SSF52172">
    <property type="entry name" value="CheY-like"/>
    <property type="match status" value="1"/>
</dbReference>
<dbReference type="Pfam" id="PF02518">
    <property type="entry name" value="HATPase_c"/>
    <property type="match status" value="1"/>
</dbReference>
<comment type="caution">
    <text evidence="15">The sequence shown here is derived from an EMBL/GenBank/DDBJ whole genome shotgun (WGS) entry which is preliminary data.</text>
</comment>
<dbReference type="Proteomes" id="UP000032233">
    <property type="component" value="Unassembled WGS sequence"/>
</dbReference>
<evidence type="ECO:0000256" key="10">
    <source>
        <dbReference type="SAM" id="Coils"/>
    </source>
</evidence>
<evidence type="ECO:0000256" key="4">
    <source>
        <dbReference type="ARBA" id="ARBA00022679"/>
    </source>
</evidence>
<dbReference type="InterPro" id="IPR005467">
    <property type="entry name" value="His_kinase_dom"/>
</dbReference>
<keyword evidence="7" id="KW-0067">ATP-binding</keyword>
<keyword evidence="5" id="KW-0547">Nucleotide-binding</keyword>
<protein>
    <recommendedName>
        <fullName evidence="2">histidine kinase</fullName>
        <ecNumber evidence="2">2.7.13.3</ecNumber>
    </recommendedName>
</protein>
<keyword evidence="3 9" id="KW-0597">Phosphoprotein</keyword>
<organism evidence="15 16">
    <name type="scientific">Dethiosulfatarculus sandiegensis</name>
    <dbReference type="NCBI Taxonomy" id="1429043"/>
    <lineage>
        <taxon>Bacteria</taxon>
        <taxon>Pseudomonadati</taxon>
        <taxon>Thermodesulfobacteriota</taxon>
        <taxon>Desulfarculia</taxon>
        <taxon>Desulfarculales</taxon>
        <taxon>Desulfarculaceae</taxon>
        <taxon>Dethiosulfatarculus</taxon>
    </lineage>
</organism>
<dbReference type="CDD" id="cd00156">
    <property type="entry name" value="REC"/>
    <property type="match status" value="1"/>
</dbReference>
<dbReference type="InterPro" id="IPR001789">
    <property type="entry name" value="Sig_transdc_resp-reg_receiver"/>
</dbReference>
<dbReference type="Pfam" id="PF00072">
    <property type="entry name" value="Response_reg"/>
    <property type="match status" value="1"/>
</dbReference>
<dbReference type="SMART" id="SM00091">
    <property type="entry name" value="PAS"/>
    <property type="match status" value="1"/>
</dbReference>
<dbReference type="InterPro" id="IPR004358">
    <property type="entry name" value="Sig_transdc_His_kin-like_C"/>
</dbReference>
<dbReference type="InterPro" id="IPR036890">
    <property type="entry name" value="HATPase_C_sf"/>
</dbReference>
<evidence type="ECO:0000256" key="2">
    <source>
        <dbReference type="ARBA" id="ARBA00012438"/>
    </source>
</evidence>
<dbReference type="AlphaFoldDB" id="A0A0D2JEV4"/>
<evidence type="ECO:0000259" key="14">
    <source>
        <dbReference type="PROSITE" id="PS50113"/>
    </source>
</evidence>
<dbReference type="InterPro" id="IPR011006">
    <property type="entry name" value="CheY-like_superfamily"/>
</dbReference>
<keyword evidence="8" id="KW-0902">Two-component regulatory system</keyword>
<dbReference type="EMBL" id="AZAC01000011">
    <property type="protein sequence ID" value="KIX14201.1"/>
    <property type="molecule type" value="Genomic_DNA"/>
</dbReference>
<dbReference type="CDD" id="cd00082">
    <property type="entry name" value="HisKA"/>
    <property type="match status" value="1"/>
</dbReference>
<name>A0A0D2JEV4_9BACT</name>
<dbReference type="InterPro" id="IPR035965">
    <property type="entry name" value="PAS-like_dom_sf"/>
</dbReference>
<dbReference type="NCBIfam" id="TIGR00229">
    <property type="entry name" value="sensory_box"/>
    <property type="match status" value="1"/>
</dbReference>
<evidence type="ECO:0000256" key="9">
    <source>
        <dbReference type="PROSITE-ProRule" id="PRU00169"/>
    </source>
</evidence>
<dbReference type="GO" id="GO:0000155">
    <property type="term" value="F:phosphorelay sensor kinase activity"/>
    <property type="evidence" value="ECO:0007669"/>
    <property type="project" value="InterPro"/>
</dbReference>
<dbReference type="PANTHER" id="PTHR43065:SF46">
    <property type="entry name" value="C4-DICARBOXYLATE TRANSPORT SENSOR PROTEIN DCTB"/>
    <property type="match status" value="1"/>
</dbReference>
<dbReference type="InterPro" id="IPR003661">
    <property type="entry name" value="HisK_dim/P_dom"/>
</dbReference>
<evidence type="ECO:0000313" key="15">
    <source>
        <dbReference type="EMBL" id="KIX14201.1"/>
    </source>
</evidence>
<dbReference type="PATRIC" id="fig|1429043.3.peg.1979"/>
<gene>
    <name evidence="15" type="ORF">X474_09355</name>
</gene>
<evidence type="ECO:0000256" key="8">
    <source>
        <dbReference type="ARBA" id="ARBA00023012"/>
    </source>
</evidence>
<evidence type="ECO:0000259" key="12">
    <source>
        <dbReference type="PROSITE" id="PS50110"/>
    </source>
</evidence>
<keyword evidence="6" id="KW-0418">Kinase</keyword>
<feature type="coiled-coil region" evidence="10">
    <location>
        <begin position="315"/>
        <end position="342"/>
    </location>
</feature>
<dbReference type="CDD" id="cd00130">
    <property type="entry name" value="PAS"/>
    <property type="match status" value="1"/>
</dbReference>
<dbReference type="SUPFAM" id="SSF47384">
    <property type="entry name" value="Homodimeric domain of signal transducing histidine kinase"/>
    <property type="match status" value="1"/>
</dbReference>
<evidence type="ECO:0000313" key="16">
    <source>
        <dbReference type="Proteomes" id="UP000032233"/>
    </source>
</evidence>
<dbReference type="PANTHER" id="PTHR43065">
    <property type="entry name" value="SENSOR HISTIDINE KINASE"/>
    <property type="match status" value="1"/>
</dbReference>
<dbReference type="InterPro" id="IPR013655">
    <property type="entry name" value="PAS_fold_3"/>
</dbReference>
<proteinExistence type="predicted"/>
<keyword evidence="10" id="KW-0175">Coiled coil</keyword>
<dbReference type="InParanoid" id="A0A0D2JEV4"/>
<dbReference type="InterPro" id="IPR000700">
    <property type="entry name" value="PAS-assoc_C"/>
</dbReference>
<dbReference type="PROSITE" id="PS50109">
    <property type="entry name" value="HIS_KIN"/>
    <property type="match status" value="1"/>
</dbReference>
<dbReference type="RefSeq" id="WP_052515014.1">
    <property type="nucleotide sequence ID" value="NZ_AZAC01000011.1"/>
</dbReference>
<dbReference type="PROSITE" id="PS50112">
    <property type="entry name" value="PAS"/>
    <property type="match status" value="1"/>
</dbReference>
<feature type="domain" description="PAC" evidence="14">
    <location>
        <begin position="214"/>
        <end position="266"/>
    </location>
</feature>
<dbReference type="Gene3D" id="3.30.450.20">
    <property type="entry name" value="PAS domain"/>
    <property type="match status" value="1"/>
</dbReference>
<dbReference type="SUPFAM" id="SSF55874">
    <property type="entry name" value="ATPase domain of HSP90 chaperone/DNA topoisomerase II/histidine kinase"/>
    <property type="match status" value="1"/>
</dbReference>
<dbReference type="PROSITE" id="PS50113">
    <property type="entry name" value="PAC"/>
    <property type="match status" value="1"/>
</dbReference>
<dbReference type="InterPro" id="IPR000014">
    <property type="entry name" value="PAS"/>
</dbReference>
<feature type="modified residue" description="4-aspartylphosphate" evidence="9">
    <location>
        <position position="582"/>
    </location>
</feature>
<dbReference type="SMART" id="SM00388">
    <property type="entry name" value="HisKA"/>
    <property type="match status" value="1"/>
</dbReference>
<dbReference type="SUPFAM" id="SSF55785">
    <property type="entry name" value="PYP-like sensor domain (PAS domain)"/>
    <property type="match status" value="1"/>
</dbReference>
<dbReference type="EC" id="2.7.13.3" evidence="2"/>
<feature type="domain" description="PAS" evidence="13">
    <location>
        <begin position="136"/>
        <end position="211"/>
    </location>
</feature>
<dbReference type="Gene3D" id="1.10.287.130">
    <property type="match status" value="1"/>
</dbReference>
<accession>A0A0D2JEV4</accession>
<dbReference type="GO" id="GO:0005524">
    <property type="term" value="F:ATP binding"/>
    <property type="evidence" value="ECO:0007669"/>
    <property type="project" value="UniProtKB-KW"/>
</dbReference>
<keyword evidence="4" id="KW-0808">Transferase</keyword>
<evidence type="ECO:0000256" key="5">
    <source>
        <dbReference type="ARBA" id="ARBA00022741"/>
    </source>
</evidence>
<dbReference type="PRINTS" id="PR00344">
    <property type="entry name" value="BCTRLSENSOR"/>
</dbReference>
<feature type="domain" description="Response regulatory" evidence="12">
    <location>
        <begin position="531"/>
        <end position="647"/>
    </location>
</feature>
<feature type="domain" description="Histidine kinase" evidence="11">
    <location>
        <begin position="286"/>
        <end position="510"/>
    </location>
</feature>
<evidence type="ECO:0000256" key="6">
    <source>
        <dbReference type="ARBA" id="ARBA00022777"/>
    </source>
</evidence>
<dbReference type="SMART" id="SM00387">
    <property type="entry name" value="HATPase_c"/>
    <property type="match status" value="1"/>
</dbReference>
<dbReference type="InterPro" id="IPR036097">
    <property type="entry name" value="HisK_dim/P_sf"/>
</dbReference>
<reference evidence="15 16" key="1">
    <citation type="submission" date="2013-11" db="EMBL/GenBank/DDBJ databases">
        <title>Metagenomic analysis of a methanogenic consortium involved in long chain n-alkane degradation.</title>
        <authorList>
            <person name="Davidova I.A."/>
            <person name="Callaghan A.V."/>
            <person name="Wawrik B."/>
            <person name="Pruitt S."/>
            <person name="Marks C."/>
            <person name="Duncan K.E."/>
            <person name="Suflita J.M."/>
        </authorList>
    </citation>
    <scope>NUCLEOTIDE SEQUENCE [LARGE SCALE GENOMIC DNA]</scope>
    <source>
        <strain evidence="15 16">SPR</strain>
    </source>
</reference>
<dbReference type="STRING" id="1429043.X474_09355"/>
<dbReference type="Pfam" id="PF08447">
    <property type="entry name" value="PAS_3"/>
    <property type="match status" value="1"/>
</dbReference>